<comment type="function">
    <text evidence="4">Stimulates transcription elongation.</text>
</comment>
<gene>
    <name evidence="4" type="primary">spt5</name>
    <name evidence="8" type="ORF">ENM60_00260</name>
</gene>
<evidence type="ECO:0000313" key="8">
    <source>
        <dbReference type="EMBL" id="HHP67224.1"/>
    </source>
</evidence>
<dbReference type="SUPFAM" id="SSF50104">
    <property type="entry name" value="Translation proteins SH3-like domain"/>
    <property type="match status" value="1"/>
</dbReference>
<dbReference type="GO" id="GO:0006357">
    <property type="term" value="P:regulation of transcription by RNA polymerase II"/>
    <property type="evidence" value="ECO:0007669"/>
    <property type="project" value="InterPro"/>
</dbReference>
<dbReference type="PROSITE" id="PS01108">
    <property type="entry name" value="RIBOSOMAL_L24"/>
    <property type="match status" value="1"/>
</dbReference>
<dbReference type="SMART" id="SM00739">
    <property type="entry name" value="KOW"/>
    <property type="match status" value="1"/>
</dbReference>
<feature type="domain" description="NusG-like N-terminal" evidence="6">
    <location>
        <begin position="5"/>
        <end position="94"/>
    </location>
</feature>
<dbReference type="GO" id="GO:0006368">
    <property type="term" value="P:transcription elongation by RNA polymerase II"/>
    <property type="evidence" value="ECO:0007669"/>
    <property type="project" value="TreeGrafter"/>
</dbReference>
<evidence type="ECO:0000259" key="6">
    <source>
        <dbReference type="SMART" id="SM00738"/>
    </source>
</evidence>
<dbReference type="InterPro" id="IPR005100">
    <property type="entry name" value="NGN-domain"/>
</dbReference>
<sequence length="157" mass="17326">MSNEEPKIYAVRTTVGRELDVAVILERRIRELAEKGEDVGIASLIIPPGVRGYVFIESSRPAGIYRVISEVKHLKSGSLILVSREELERLIKPKPVVESIKVGDLVEIVRGPFKGMRAQVTGIDKNKNMLTVSILEATHAIPITISGEYVKPVKKGE</sequence>
<dbReference type="PANTHER" id="PTHR11125">
    <property type="entry name" value="SUPPRESSOR OF TY 5"/>
    <property type="match status" value="1"/>
</dbReference>
<dbReference type="HAMAP" id="MF_00950">
    <property type="entry name" value="Spt5_arch"/>
    <property type="match status" value="1"/>
</dbReference>
<keyword evidence="8" id="KW-0251">Elongation factor</keyword>
<comment type="similarity">
    <text evidence="1">Belongs to the SPT5 family.</text>
</comment>
<dbReference type="Gene3D" id="2.30.30.30">
    <property type="match status" value="1"/>
</dbReference>
<dbReference type="InterPro" id="IPR006645">
    <property type="entry name" value="NGN-like_dom"/>
</dbReference>
<dbReference type="InterPro" id="IPR005824">
    <property type="entry name" value="KOW"/>
</dbReference>
<evidence type="ECO:0000256" key="3">
    <source>
        <dbReference type="ARBA" id="ARBA00023163"/>
    </source>
</evidence>
<dbReference type="GO" id="GO:0003729">
    <property type="term" value="F:mRNA binding"/>
    <property type="evidence" value="ECO:0007669"/>
    <property type="project" value="TreeGrafter"/>
</dbReference>
<evidence type="ECO:0000259" key="7">
    <source>
        <dbReference type="SMART" id="SM00739"/>
    </source>
</evidence>
<dbReference type="InterPro" id="IPR011590">
    <property type="entry name" value="Spt5_arc"/>
</dbReference>
<reference evidence="8" key="1">
    <citation type="journal article" date="2020" name="mSystems">
        <title>Genome- and Community-Level Interaction Insights into Carbon Utilization and Element Cycling Functions of Hydrothermarchaeota in Hydrothermal Sediment.</title>
        <authorList>
            <person name="Zhou Z."/>
            <person name="Liu Y."/>
            <person name="Xu W."/>
            <person name="Pan J."/>
            <person name="Luo Z.H."/>
            <person name="Li M."/>
        </authorList>
    </citation>
    <scope>NUCLEOTIDE SEQUENCE [LARGE SCALE GENOMIC DNA]</scope>
    <source>
        <strain evidence="8">SpSt-110</strain>
    </source>
</reference>
<keyword evidence="3 4" id="KW-0804">Transcription</keyword>
<evidence type="ECO:0000256" key="2">
    <source>
        <dbReference type="ARBA" id="ARBA00023015"/>
    </source>
</evidence>
<evidence type="ECO:0000256" key="1">
    <source>
        <dbReference type="ARBA" id="ARBA00006956"/>
    </source>
</evidence>
<evidence type="ECO:0000256" key="4">
    <source>
        <dbReference type="HAMAP-Rule" id="MF_00950"/>
    </source>
</evidence>
<comment type="subunit">
    <text evidence="4">Heterodimer composed of Spt4 and Spt5. Interacts with RNA polymerase (RNAP).</text>
</comment>
<comment type="similarity">
    <text evidence="4">Belongs to the archaeal Spt5 family.</text>
</comment>
<dbReference type="InterPro" id="IPR014722">
    <property type="entry name" value="Rib_uL2_dom2"/>
</dbReference>
<dbReference type="GO" id="GO:0005840">
    <property type="term" value="C:ribosome"/>
    <property type="evidence" value="ECO:0007669"/>
    <property type="project" value="InterPro"/>
</dbReference>
<dbReference type="EMBL" id="DRYK01000009">
    <property type="protein sequence ID" value="HHP67224.1"/>
    <property type="molecule type" value="Genomic_DNA"/>
</dbReference>
<dbReference type="NCBIfam" id="TIGR00405">
    <property type="entry name" value="KOW_elon_Spt5"/>
    <property type="match status" value="1"/>
</dbReference>
<proteinExistence type="inferred from homology"/>
<name>A0A7J3XWZ3_9CREN</name>
<keyword evidence="2 4" id="KW-0805">Transcription regulation</keyword>
<dbReference type="AlphaFoldDB" id="A0A7J3XWZ3"/>
<dbReference type="CDD" id="cd06091">
    <property type="entry name" value="KOW_NusG"/>
    <property type="match status" value="1"/>
</dbReference>
<comment type="caution">
    <text evidence="8">The sequence shown here is derived from an EMBL/GenBank/DDBJ whole genome shotgun (WGS) entry which is preliminary data.</text>
</comment>
<dbReference type="GO" id="GO:0003735">
    <property type="term" value="F:structural constituent of ribosome"/>
    <property type="evidence" value="ECO:0007669"/>
    <property type="project" value="InterPro"/>
</dbReference>
<dbReference type="PANTHER" id="PTHR11125:SF7">
    <property type="entry name" value="TRANSCRIPTION ELONGATION FACTOR SPT5"/>
    <property type="match status" value="1"/>
</dbReference>
<dbReference type="Pfam" id="PF00467">
    <property type="entry name" value="KOW"/>
    <property type="match status" value="1"/>
</dbReference>
<evidence type="ECO:0000256" key="5">
    <source>
        <dbReference type="NCBIfam" id="TIGR00405"/>
    </source>
</evidence>
<dbReference type="InterPro" id="IPR008991">
    <property type="entry name" value="Translation_prot_SH3-like_sf"/>
</dbReference>
<protein>
    <recommendedName>
        <fullName evidence="4 5">Transcription elongation factor Spt5</fullName>
    </recommendedName>
</protein>
<dbReference type="InterPro" id="IPR005825">
    <property type="entry name" value="Ribosomal_uL24_CS"/>
</dbReference>
<dbReference type="SMART" id="SM00738">
    <property type="entry name" value="NGN"/>
    <property type="match status" value="1"/>
</dbReference>
<dbReference type="GO" id="GO:0003746">
    <property type="term" value="F:translation elongation factor activity"/>
    <property type="evidence" value="ECO:0007669"/>
    <property type="project" value="UniProtKB-KW"/>
</dbReference>
<dbReference type="GO" id="GO:0032784">
    <property type="term" value="P:regulation of DNA-templated transcription elongation"/>
    <property type="evidence" value="ECO:0007669"/>
    <property type="project" value="InterPro"/>
</dbReference>
<dbReference type="InterPro" id="IPR039659">
    <property type="entry name" value="SPT5"/>
</dbReference>
<organism evidence="8">
    <name type="scientific">Thermogladius calderae</name>
    <dbReference type="NCBI Taxonomy" id="1200300"/>
    <lineage>
        <taxon>Archaea</taxon>
        <taxon>Thermoproteota</taxon>
        <taxon>Thermoprotei</taxon>
        <taxon>Desulfurococcales</taxon>
        <taxon>Desulfurococcaceae</taxon>
        <taxon>Thermogladius</taxon>
    </lineage>
</organism>
<feature type="domain" description="KOW" evidence="7">
    <location>
        <begin position="99"/>
        <end position="126"/>
    </location>
</feature>
<dbReference type="Pfam" id="PF03439">
    <property type="entry name" value="Spt5-NGN"/>
    <property type="match status" value="1"/>
</dbReference>
<dbReference type="Gene3D" id="3.30.70.940">
    <property type="entry name" value="NusG, N-terminal domain"/>
    <property type="match status" value="1"/>
</dbReference>
<accession>A0A7J3XWZ3</accession>
<keyword evidence="8" id="KW-0648">Protein biosynthesis</keyword>
<dbReference type="InterPro" id="IPR036735">
    <property type="entry name" value="NGN_dom_sf"/>
</dbReference>